<sequence>MNWQNNDAHSPASGPPAVIPRFRDERFDTEVGPGAPLAIPASGTGGGRPTVTICGSMRFFPLMIDVAAELTSKGAIVLMPYKVVPPGEQSGPAKAALDQLHRDKIDQSASVVVVTDPTGYYGDSTRGEIAHAIRTGKPVTLCQRTVDTSGIGQELAADEDRTILLPEFTPEAASKADALRIAAIEGAEGGYACGHDAVYLLPDELLAELPDPLAWALSGVELQPPEGPWPEWARTTHPVNWPYLIRTHPEEMTWNYAMLENNFGAAPAAIADAYQLLATNGARPYLEVCLWVDPDGRIAVEPLALNARTLVEVGLLDQVDDILVAGGRPRELLRDEEEAFWSLIAA</sequence>
<dbReference type="AlphaFoldDB" id="A0A917W0G1"/>
<reference evidence="2" key="1">
    <citation type="journal article" date="2014" name="Int. J. Syst. Evol. Microbiol.">
        <title>Complete genome sequence of Corynebacterium casei LMG S-19264T (=DSM 44701T), isolated from a smear-ripened cheese.</title>
        <authorList>
            <consortium name="US DOE Joint Genome Institute (JGI-PGF)"/>
            <person name="Walter F."/>
            <person name="Albersmeier A."/>
            <person name="Kalinowski J."/>
            <person name="Ruckert C."/>
        </authorList>
    </citation>
    <scope>NUCLEOTIDE SEQUENCE</scope>
    <source>
        <strain evidence="2">CGMCC 4.3508</strain>
    </source>
</reference>
<keyword evidence="3" id="KW-1185">Reference proteome</keyword>
<evidence type="ECO:0000313" key="2">
    <source>
        <dbReference type="EMBL" id="GGL46967.1"/>
    </source>
</evidence>
<dbReference type="EMBL" id="BMMH01000046">
    <property type="protein sequence ID" value="GGL46967.1"/>
    <property type="molecule type" value="Genomic_DNA"/>
</dbReference>
<comment type="caution">
    <text evidence="2">The sequence shown here is derived from an EMBL/GenBank/DDBJ whole genome shotgun (WGS) entry which is preliminary data.</text>
</comment>
<dbReference type="Proteomes" id="UP000638263">
    <property type="component" value="Unassembled WGS sequence"/>
</dbReference>
<reference evidence="2" key="2">
    <citation type="submission" date="2020-09" db="EMBL/GenBank/DDBJ databases">
        <authorList>
            <person name="Sun Q."/>
            <person name="Zhou Y."/>
        </authorList>
    </citation>
    <scope>NUCLEOTIDE SEQUENCE</scope>
    <source>
        <strain evidence="2">CGMCC 4.3508</strain>
    </source>
</reference>
<accession>A0A917W0G1</accession>
<gene>
    <name evidence="2" type="ORF">GCM10011588_72330</name>
</gene>
<feature type="region of interest" description="Disordered" evidence="1">
    <location>
        <begin position="1"/>
        <end position="20"/>
    </location>
</feature>
<organism evidence="2 3">
    <name type="scientific">Nocardia jinanensis</name>
    <dbReference type="NCBI Taxonomy" id="382504"/>
    <lineage>
        <taxon>Bacteria</taxon>
        <taxon>Bacillati</taxon>
        <taxon>Actinomycetota</taxon>
        <taxon>Actinomycetes</taxon>
        <taxon>Mycobacteriales</taxon>
        <taxon>Nocardiaceae</taxon>
        <taxon>Nocardia</taxon>
    </lineage>
</organism>
<evidence type="ECO:0000256" key="1">
    <source>
        <dbReference type="SAM" id="MobiDB-lite"/>
    </source>
</evidence>
<evidence type="ECO:0000313" key="3">
    <source>
        <dbReference type="Proteomes" id="UP000638263"/>
    </source>
</evidence>
<protein>
    <submittedName>
        <fullName evidence="2">Uncharacterized protein</fullName>
    </submittedName>
</protein>
<name>A0A917W0G1_9NOCA</name>
<proteinExistence type="predicted"/>
<dbReference type="RefSeq" id="WP_058856505.1">
    <property type="nucleotide sequence ID" value="NZ_BMMH01000046.1"/>
</dbReference>